<dbReference type="GO" id="GO:0016836">
    <property type="term" value="F:hydro-lyase activity"/>
    <property type="evidence" value="ECO:0007669"/>
    <property type="project" value="UniProtKB-ARBA"/>
</dbReference>
<feature type="domain" description="MaoC-like" evidence="1">
    <location>
        <begin position="28"/>
        <end position="101"/>
    </location>
</feature>
<evidence type="ECO:0000313" key="3">
    <source>
        <dbReference type="Proteomes" id="UP000006906"/>
    </source>
</evidence>
<dbReference type="AlphaFoldDB" id="A0A2K3D5I8"/>
<gene>
    <name evidence="2" type="ORF">CHLRE_12g560100v5</name>
</gene>
<dbReference type="InterPro" id="IPR002539">
    <property type="entry name" value="MaoC-like_dom"/>
</dbReference>
<dbReference type="Gramene" id="PNW75799">
    <property type="protein sequence ID" value="PNW75799"/>
    <property type="gene ID" value="CHLRE_12g560100v5"/>
</dbReference>
<protein>
    <recommendedName>
        <fullName evidence="1">MaoC-like domain-containing protein</fullName>
    </recommendedName>
</protein>
<evidence type="ECO:0000259" key="1">
    <source>
        <dbReference type="Pfam" id="PF01575"/>
    </source>
</evidence>
<dbReference type="ExpressionAtlas" id="A0A2K3D5I8">
    <property type="expression patterns" value="baseline"/>
</dbReference>
<organism evidence="2 3">
    <name type="scientific">Chlamydomonas reinhardtii</name>
    <name type="common">Chlamydomonas smithii</name>
    <dbReference type="NCBI Taxonomy" id="3055"/>
    <lineage>
        <taxon>Eukaryota</taxon>
        <taxon>Viridiplantae</taxon>
        <taxon>Chlorophyta</taxon>
        <taxon>core chlorophytes</taxon>
        <taxon>Chlorophyceae</taxon>
        <taxon>CS clade</taxon>
        <taxon>Chlamydomonadales</taxon>
        <taxon>Chlamydomonadaceae</taxon>
        <taxon>Chlamydomonas</taxon>
    </lineage>
</organism>
<dbReference type="InterPro" id="IPR029069">
    <property type="entry name" value="HotDog_dom_sf"/>
</dbReference>
<dbReference type="Pfam" id="PF01575">
    <property type="entry name" value="MaoC_dehydratas"/>
    <property type="match status" value="1"/>
</dbReference>
<dbReference type="GeneID" id="66055867"/>
<name>A0A2K3D5I8_CHLRE</name>
<sequence>MLRSLRVPGARLLAASSLRREVHVGAEASVTRAFSAEEVKHFVLLTGDANPIHASDVAAKTAGFSAPVLPGILVASLFPAIIGSQFPGTVYVSQTLRFRSPALFSTP</sequence>
<dbReference type="RefSeq" id="XP_042918843.1">
    <property type="nucleotide sequence ID" value="XM_043069161.1"/>
</dbReference>
<keyword evidence="3" id="KW-1185">Reference proteome</keyword>
<reference evidence="2 3" key="1">
    <citation type="journal article" date="2007" name="Science">
        <title>The Chlamydomonas genome reveals the evolution of key animal and plant functions.</title>
        <authorList>
            <person name="Merchant S.S."/>
            <person name="Prochnik S.E."/>
            <person name="Vallon O."/>
            <person name="Harris E.H."/>
            <person name="Karpowicz S.J."/>
            <person name="Witman G.B."/>
            <person name="Terry A."/>
            <person name="Salamov A."/>
            <person name="Fritz-Laylin L.K."/>
            <person name="Marechal-Drouard L."/>
            <person name="Marshall W.F."/>
            <person name="Qu L.H."/>
            <person name="Nelson D.R."/>
            <person name="Sanderfoot A.A."/>
            <person name="Spalding M.H."/>
            <person name="Kapitonov V.V."/>
            <person name="Ren Q."/>
            <person name="Ferris P."/>
            <person name="Lindquist E."/>
            <person name="Shapiro H."/>
            <person name="Lucas S.M."/>
            <person name="Grimwood J."/>
            <person name="Schmutz J."/>
            <person name="Cardol P."/>
            <person name="Cerutti H."/>
            <person name="Chanfreau G."/>
            <person name="Chen C.L."/>
            <person name="Cognat V."/>
            <person name="Croft M.T."/>
            <person name="Dent R."/>
            <person name="Dutcher S."/>
            <person name="Fernandez E."/>
            <person name="Fukuzawa H."/>
            <person name="Gonzalez-Ballester D."/>
            <person name="Gonzalez-Halphen D."/>
            <person name="Hallmann A."/>
            <person name="Hanikenne M."/>
            <person name="Hippler M."/>
            <person name="Inwood W."/>
            <person name="Jabbari K."/>
            <person name="Kalanon M."/>
            <person name="Kuras R."/>
            <person name="Lefebvre P.A."/>
            <person name="Lemaire S.D."/>
            <person name="Lobanov A.V."/>
            <person name="Lohr M."/>
            <person name="Manuell A."/>
            <person name="Meier I."/>
            <person name="Mets L."/>
            <person name="Mittag M."/>
            <person name="Mittelmeier T."/>
            <person name="Moroney J.V."/>
            <person name="Moseley J."/>
            <person name="Napoli C."/>
            <person name="Nedelcu A.M."/>
            <person name="Niyogi K."/>
            <person name="Novoselov S.V."/>
            <person name="Paulsen I.T."/>
            <person name="Pazour G."/>
            <person name="Purton S."/>
            <person name="Ral J.P."/>
            <person name="Riano-Pachon D.M."/>
            <person name="Riekhof W."/>
            <person name="Rymarquis L."/>
            <person name="Schroda M."/>
            <person name="Stern D."/>
            <person name="Umen J."/>
            <person name="Willows R."/>
            <person name="Wilson N."/>
            <person name="Zimmer S.L."/>
            <person name="Allmer J."/>
            <person name="Balk J."/>
            <person name="Bisova K."/>
            <person name="Chen C.J."/>
            <person name="Elias M."/>
            <person name="Gendler K."/>
            <person name="Hauser C."/>
            <person name="Lamb M.R."/>
            <person name="Ledford H."/>
            <person name="Long J.C."/>
            <person name="Minagawa J."/>
            <person name="Page M.D."/>
            <person name="Pan J."/>
            <person name="Pootakham W."/>
            <person name="Roje S."/>
            <person name="Rose A."/>
            <person name="Stahlberg E."/>
            <person name="Terauchi A.M."/>
            <person name="Yang P."/>
            <person name="Ball S."/>
            <person name="Bowler C."/>
            <person name="Dieckmann C.L."/>
            <person name="Gladyshev V.N."/>
            <person name="Green P."/>
            <person name="Jorgensen R."/>
            <person name="Mayfield S."/>
            <person name="Mueller-Roeber B."/>
            <person name="Rajamani S."/>
            <person name="Sayre R.T."/>
            <person name="Brokstein P."/>
            <person name="Dubchak I."/>
            <person name="Goodstein D."/>
            <person name="Hornick L."/>
            <person name="Huang Y.W."/>
            <person name="Jhaveri J."/>
            <person name="Luo Y."/>
            <person name="Martinez D."/>
            <person name="Ngau W.C."/>
            <person name="Otillar B."/>
            <person name="Poliakov A."/>
            <person name="Porter A."/>
            <person name="Szajkowski L."/>
            <person name="Werner G."/>
            <person name="Zhou K."/>
            <person name="Grigoriev I.V."/>
            <person name="Rokhsar D.S."/>
            <person name="Grossman A.R."/>
        </authorList>
    </citation>
    <scope>NUCLEOTIDE SEQUENCE [LARGE SCALE GENOMIC DNA]</scope>
    <source>
        <strain evidence="3">CC-503</strain>
    </source>
</reference>
<proteinExistence type="predicted"/>
<dbReference type="Proteomes" id="UP000006906">
    <property type="component" value="Chromosome 12"/>
</dbReference>
<dbReference type="STRING" id="3055.A0A2K3D5I8"/>
<dbReference type="PANTHER" id="PTHR43437:SF3">
    <property type="entry name" value="HYDROXYACYL-THIOESTER DEHYDRATASE TYPE 2, MITOCHONDRIAL"/>
    <property type="match status" value="1"/>
</dbReference>
<accession>A0A2K3D5I8</accession>
<dbReference type="Gene3D" id="3.10.129.10">
    <property type="entry name" value="Hotdog Thioesterase"/>
    <property type="match status" value="1"/>
</dbReference>
<dbReference type="InterPro" id="IPR050965">
    <property type="entry name" value="UPF0336/Enoyl-CoA_hydratase"/>
</dbReference>
<evidence type="ECO:0000313" key="2">
    <source>
        <dbReference type="EMBL" id="PNW75799.1"/>
    </source>
</evidence>
<dbReference type="OrthoDB" id="3592703at2759"/>
<dbReference type="PANTHER" id="PTHR43437">
    <property type="entry name" value="HYDROXYACYL-THIOESTER DEHYDRATASE TYPE 2, MITOCHONDRIAL-RELATED"/>
    <property type="match status" value="1"/>
</dbReference>
<dbReference type="SUPFAM" id="SSF54637">
    <property type="entry name" value="Thioesterase/thiol ester dehydrase-isomerase"/>
    <property type="match status" value="1"/>
</dbReference>
<dbReference type="KEGG" id="cre:CHLRE_12g560100v5"/>
<dbReference type="InParanoid" id="A0A2K3D5I8"/>
<dbReference type="EMBL" id="CM008973">
    <property type="protein sequence ID" value="PNW75799.1"/>
    <property type="molecule type" value="Genomic_DNA"/>
</dbReference>